<dbReference type="AlphaFoldDB" id="A0A4U6XNK1"/>
<reference evidence="2 3" key="1">
    <citation type="journal article" date="2019" name="PLoS ONE">
        <title>Comparative genome analysis indicates high evolutionary potential of pathogenicity genes in Colletotrichum tanaceti.</title>
        <authorList>
            <person name="Lelwala R.V."/>
            <person name="Korhonen P.K."/>
            <person name="Young N.D."/>
            <person name="Scott J.B."/>
            <person name="Ades P.A."/>
            <person name="Gasser R.B."/>
            <person name="Taylor P.W.J."/>
        </authorList>
    </citation>
    <scope>NUCLEOTIDE SEQUENCE [LARGE SCALE GENOMIC DNA]</scope>
    <source>
        <strain evidence="2">BRIP57314</strain>
    </source>
</reference>
<evidence type="ECO:0000313" key="2">
    <source>
        <dbReference type="EMBL" id="TKW57139.1"/>
    </source>
</evidence>
<evidence type="ECO:0000313" key="3">
    <source>
        <dbReference type="Proteomes" id="UP000310108"/>
    </source>
</evidence>
<evidence type="ECO:0000256" key="1">
    <source>
        <dbReference type="SAM" id="MobiDB-lite"/>
    </source>
</evidence>
<name>A0A4U6XNK1_9PEZI</name>
<gene>
    <name evidence="2" type="ORF">CTA1_9062</name>
</gene>
<dbReference type="EMBL" id="PJEX01000049">
    <property type="protein sequence ID" value="TKW57139.1"/>
    <property type="molecule type" value="Genomic_DNA"/>
</dbReference>
<organism evidence="2 3">
    <name type="scientific">Colletotrichum tanaceti</name>
    <dbReference type="NCBI Taxonomy" id="1306861"/>
    <lineage>
        <taxon>Eukaryota</taxon>
        <taxon>Fungi</taxon>
        <taxon>Dikarya</taxon>
        <taxon>Ascomycota</taxon>
        <taxon>Pezizomycotina</taxon>
        <taxon>Sordariomycetes</taxon>
        <taxon>Hypocreomycetidae</taxon>
        <taxon>Glomerellales</taxon>
        <taxon>Glomerellaceae</taxon>
        <taxon>Colletotrichum</taxon>
        <taxon>Colletotrichum destructivum species complex</taxon>
    </lineage>
</organism>
<feature type="compositionally biased region" description="Basic and acidic residues" evidence="1">
    <location>
        <begin position="489"/>
        <end position="514"/>
    </location>
</feature>
<sequence>MEGDGLLVVDKETLGVVDGLELLEALVVGAVEARGPLGLGELRVGVVDEAAERDAGGDEGVLKGLDEGLHVGRAVGRVVVDVDRVGLPADEPEVLAVGVAGVGVVNVARDAGPEVEEAGAAEVGGAVEGQRGALEQGLDQLDRERVVGGGGQRLGVERAAAEGAAVGQVHAGAGDGDLHVPEGQLGLGEDDGSARGGDFIQGADERGDDFVKLGRVAVEVAGAGVGGPGQGPAEGELVGGAVGEGEVLDGADGPGGGGGAEVAGGEGEVDGGVEEGLVGVCGDGEEDAEGGAGALGGPEEVGALADVDDGAVVQHVLDGLEVVHRGAEVTGGGPVAAADAGAGEADVGAADVGEVATVVVPEVLEDGADVGAAAVRQPVGGGVKGHGVEGGHADDEAARVAEPVGLERVAGAEGRRRRRRLARAVEREGHLVLGLGERDGRRVDLDALLEPDRIVGPAGVGADDAADAGGGQAGLQLGRLVLGGLPGDESGRQAKERGDGKALEGEAWHRQVGL</sequence>
<keyword evidence="3" id="KW-1185">Reference proteome</keyword>
<accession>A0A4U6XNK1</accession>
<proteinExistence type="predicted"/>
<comment type="caution">
    <text evidence="2">The sequence shown here is derived from an EMBL/GenBank/DDBJ whole genome shotgun (WGS) entry which is preliminary data.</text>
</comment>
<protein>
    <submittedName>
        <fullName evidence="2">Uncharacterized protein</fullName>
    </submittedName>
</protein>
<dbReference type="Proteomes" id="UP000310108">
    <property type="component" value="Unassembled WGS sequence"/>
</dbReference>
<feature type="region of interest" description="Disordered" evidence="1">
    <location>
        <begin position="482"/>
        <end position="514"/>
    </location>
</feature>